<dbReference type="Pfam" id="PF00474">
    <property type="entry name" value="SSF"/>
    <property type="match status" value="1"/>
</dbReference>
<dbReference type="PANTHER" id="PTHR48086">
    <property type="entry name" value="SODIUM/PROLINE SYMPORTER-RELATED"/>
    <property type="match status" value="1"/>
</dbReference>
<dbReference type="Proteomes" id="UP000076268">
    <property type="component" value="Unassembled WGS sequence"/>
</dbReference>
<feature type="transmembrane region" description="Helical" evidence="8">
    <location>
        <begin position="185"/>
        <end position="204"/>
    </location>
</feature>
<evidence type="ECO:0000256" key="4">
    <source>
        <dbReference type="ARBA" id="ARBA00022692"/>
    </source>
</evidence>
<feature type="transmembrane region" description="Helical" evidence="8">
    <location>
        <begin position="106"/>
        <end position="131"/>
    </location>
</feature>
<dbReference type="STRING" id="1794912.AXX12_02155"/>
<keyword evidence="5 8" id="KW-1133">Transmembrane helix</keyword>
<organism evidence="9 10">
    <name type="scientific">Anaerosporomusa subterranea</name>
    <dbReference type="NCBI Taxonomy" id="1794912"/>
    <lineage>
        <taxon>Bacteria</taxon>
        <taxon>Bacillati</taxon>
        <taxon>Bacillota</taxon>
        <taxon>Negativicutes</taxon>
        <taxon>Acetonemataceae</taxon>
        <taxon>Anaerosporomusa</taxon>
    </lineage>
</organism>
<dbReference type="PANTHER" id="PTHR48086:SF7">
    <property type="entry name" value="SODIUM-SOLUTE SYMPORTER-RELATED"/>
    <property type="match status" value="1"/>
</dbReference>
<keyword evidence="10" id="KW-1185">Reference proteome</keyword>
<evidence type="ECO:0000256" key="7">
    <source>
        <dbReference type="RuleBase" id="RU362091"/>
    </source>
</evidence>
<keyword evidence="6 8" id="KW-0472">Membrane</keyword>
<gene>
    <name evidence="9" type="ORF">AXX12_02155</name>
</gene>
<feature type="transmembrane region" description="Helical" evidence="8">
    <location>
        <begin position="224"/>
        <end position="249"/>
    </location>
</feature>
<evidence type="ECO:0000313" key="10">
    <source>
        <dbReference type="Proteomes" id="UP000076268"/>
    </source>
</evidence>
<dbReference type="InterPro" id="IPR038377">
    <property type="entry name" value="Na/Glc_symporter_sf"/>
</dbReference>
<keyword evidence="4 8" id="KW-0812">Transmembrane</keyword>
<protein>
    <submittedName>
        <fullName evidence="9">Sodium:solute symporter</fullName>
    </submittedName>
</protein>
<keyword evidence="3" id="KW-0813">Transport</keyword>
<dbReference type="InterPro" id="IPR050277">
    <property type="entry name" value="Sodium:Solute_Symporter"/>
</dbReference>
<proteinExistence type="inferred from homology"/>
<dbReference type="Gene3D" id="1.20.1730.10">
    <property type="entry name" value="Sodium/glucose cotransporter"/>
    <property type="match status" value="1"/>
</dbReference>
<dbReference type="InterPro" id="IPR001734">
    <property type="entry name" value="Na/solute_symporter"/>
</dbReference>
<feature type="transmembrane region" description="Helical" evidence="8">
    <location>
        <begin position="261"/>
        <end position="286"/>
    </location>
</feature>
<dbReference type="OrthoDB" id="9781232at2"/>
<comment type="caution">
    <text evidence="9">The sequence shown here is derived from an EMBL/GenBank/DDBJ whole genome shotgun (WGS) entry which is preliminary data.</text>
</comment>
<feature type="transmembrane region" description="Helical" evidence="8">
    <location>
        <begin position="435"/>
        <end position="454"/>
    </location>
</feature>
<dbReference type="EMBL" id="LSGP01000013">
    <property type="protein sequence ID" value="KYZ76968.1"/>
    <property type="molecule type" value="Genomic_DNA"/>
</dbReference>
<feature type="transmembrane region" description="Helical" evidence="8">
    <location>
        <begin position="75"/>
        <end position="94"/>
    </location>
</feature>
<evidence type="ECO:0000256" key="8">
    <source>
        <dbReference type="SAM" id="Phobius"/>
    </source>
</evidence>
<evidence type="ECO:0000256" key="2">
    <source>
        <dbReference type="ARBA" id="ARBA00006434"/>
    </source>
</evidence>
<reference evidence="9 10" key="1">
    <citation type="submission" date="2016-02" db="EMBL/GenBank/DDBJ databases">
        <title>Anaerosporomusa subterraneum gen. nov., sp. nov., a spore-forming obligate anaerobe isolated from saprolite.</title>
        <authorList>
            <person name="Choi J.K."/>
            <person name="Shah M."/>
            <person name="Yee N."/>
        </authorList>
    </citation>
    <scope>NUCLEOTIDE SEQUENCE [LARGE SCALE GENOMIC DNA]</scope>
    <source>
        <strain evidence="9 10">RU4</strain>
    </source>
</reference>
<evidence type="ECO:0000313" key="9">
    <source>
        <dbReference type="EMBL" id="KYZ76968.1"/>
    </source>
</evidence>
<dbReference type="GO" id="GO:0022857">
    <property type="term" value="F:transmembrane transporter activity"/>
    <property type="evidence" value="ECO:0007669"/>
    <property type="project" value="InterPro"/>
</dbReference>
<dbReference type="PROSITE" id="PS50283">
    <property type="entry name" value="NA_SOLUT_SYMP_3"/>
    <property type="match status" value="1"/>
</dbReference>
<name>A0A154BTX3_ANASB</name>
<dbReference type="RefSeq" id="WP_066238434.1">
    <property type="nucleotide sequence ID" value="NZ_LSGP01000013.1"/>
</dbReference>
<feature type="transmembrane region" description="Helical" evidence="8">
    <location>
        <begin position="306"/>
        <end position="335"/>
    </location>
</feature>
<sequence length="470" mass="48410">MQLSTAHMISLALTLLIVTAVGIAAARKVKNADDFTVGGKSSGSVLVAGTIIGTIVGGSATIGTAQLAFVFGLSAWWFTLGAGLALVVMALYYAKPLRSSGLQTIPQFLVVHFGSAAGPIASAASSLGIFFSVVSNLLSATPLAAAIFGLGSGQALILVVFLIIAYVLFGGVWGTGLVGVLKTGLMFLALGGVFVAAYTGMGGWSGYQAALPPFPWFSLFGRGAWVDAASGLSLIVGTLTTQTYIQAIYAAKNEKAARNGALLAALVTLPTGIPAVMAGMYMRVHYPDIAPIDALPQFILSQLSPWLGGIALATLLLASIGSAAGLALGVSAMLSRDILAARWQFSDRALLKVNRLAVFGVTLCAAIFCLGNLQSLVLEWNFLSMGLRGAGIFLPLTLAIFLPGRVCGQAAVTSMVAGVGVDLGWKIFFPTLFDPLYAGLLASLAALLVTQLALKGRTCNTADLGSEKQQ</sequence>
<feature type="transmembrane region" description="Helical" evidence="8">
    <location>
        <begin position="143"/>
        <end position="173"/>
    </location>
</feature>
<dbReference type="GO" id="GO:0005886">
    <property type="term" value="C:plasma membrane"/>
    <property type="evidence" value="ECO:0007669"/>
    <property type="project" value="TreeGrafter"/>
</dbReference>
<evidence type="ECO:0000256" key="6">
    <source>
        <dbReference type="ARBA" id="ARBA00023136"/>
    </source>
</evidence>
<comment type="subcellular location">
    <subcellularLocation>
        <location evidence="1">Membrane</location>
        <topology evidence="1">Multi-pass membrane protein</topology>
    </subcellularLocation>
</comment>
<evidence type="ECO:0000256" key="5">
    <source>
        <dbReference type="ARBA" id="ARBA00022989"/>
    </source>
</evidence>
<feature type="transmembrane region" description="Helical" evidence="8">
    <location>
        <begin position="356"/>
        <end position="376"/>
    </location>
</feature>
<evidence type="ECO:0000256" key="1">
    <source>
        <dbReference type="ARBA" id="ARBA00004141"/>
    </source>
</evidence>
<feature type="transmembrane region" description="Helical" evidence="8">
    <location>
        <begin position="45"/>
        <end position="69"/>
    </location>
</feature>
<feature type="transmembrane region" description="Helical" evidence="8">
    <location>
        <begin position="6"/>
        <end position="25"/>
    </location>
</feature>
<accession>A0A154BTX3</accession>
<comment type="similarity">
    <text evidence="2 7">Belongs to the sodium:solute symporter (SSF) (TC 2.A.21) family.</text>
</comment>
<evidence type="ECO:0000256" key="3">
    <source>
        <dbReference type="ARBA" id="ARBA00022448"/>
    </source>
</evidence>
<dbReference type="AlphaFoldDB" id="A0A154BTX3"/>
<dbReference type="CDD" id="cd10322">
    <property type="entry name" value="SLC5sbd"/>
    <property type="match status" value="1"/>
</dbReference>